<evidence type="ECO:0000256" key="5">
    <source>
        <dbReference type="ARBA" id="ARBA00023163"/>
    </source>
</evidence>
<evidence type="ECO:0000259" key="7">
    <source>
        <dbReference type="Pfam" id="PF08281"/>
    </source>
</evidence>
<evidence type="ECO:0000256" key="3">
    <source>
        <dbReference type="ARBA" id="ARBA00023082"/>
    </source>
</evidence>
<sequence length="173" mass="19685">MASNRDQDFTDYVSAHRGRMMRIARLLTSGDAHWAEDLVQTALTKLYLKWGAIRPENGAARYADKILINVFLDEKRRFWRHRETLTGEVSEPRRTMPPAAGPEDRLTVLAALERLPRRQRAAVVLRYFCDLDVAAAAELMGSSQGTVKSQTARGLEKLRDLIVEPLDTLEHVR</sequence>
<evidence type="ECO:0000256" key="4">
    <source>
        <dbReference type="ARBA" id="ARBA00023125"/>
    </source>
</evidence>
<dbReference type="NCBIfam" id="TIGR02983">
    <property type="entry name" value="SigE-fam_strep"/>
    <property type="match status" value="1"/>
</dbReference>
<dbReference type="InterPro" id="IPR013325">
    <property type="entry name" value="RNA_pol_sigma_r2"/>
</dbReference>
<gene>
    <name evidence="8" type="ORF">BJY22_001882</name>
</gene>
<evidence type="ECO:0000259" key="6">
    <source>
        <dbReference type="Pfam" id="PF04542"/>
    </source>
</evidence>
<keyword evidence="4" id="KW-0238">DNA-binding</keyword>
<dbReference type="CDD" id="cd06171">
    <property type="entry name" value="Sigma70_r4"/>
    <property type="match status" value="1"/>
</dbReference>
<dbReference type="Gene3D" id="1.10.10.10">
    <property type="entry name" value="Winged helix-like DNA-binding domain superfamily/Winged helix DNA-binding domain"/>
    <property type="match status" value="1"/>
</dbReference>
<dbReference type="AlphaFoldDB" id="A0A7X5ZZX6"/>
<dbReference type="Proteomes" id="UP000555407">
    <property type="component" value="Unassembled WGS sequence"/>
</dbReference>
<accession>A0A7X5ZZX6</accession>
<dbReference type="PANTHER" id="PTHR43133">
    <property type="entry name" value="RNA POLYMERASE ECF-TYPE SIGMA FACTO"/>
    <property type="match status" value="1"/>
</dbReference>
<dbReference type="InterPro" id="IPR013324">
    <property type="entry name" value="RNA_pol_sigma_r3/r4-like"/>
</dbReference>
<keyword evidence="9" id="KW-1185">Reference proteome</keyword>
<dbReference type="InterPro" id="IPR013249">
    <property type="entry name" value="RNA_pol_sigma70_r4_t2"/>
</dbReference>
<name>A0A7X5ZZX6_9ACTN</name>
<dbReference type="InterPro" id="IPR039425">
    <property type="entry name" value="RNA_pol_sigma-70-like"/>
</dbReference>
<dbReference type="GO" id="GO:0016987">
    <property type="term" value="F:sigma factor activity"/>
    <property type="evidence" value="ECO:0007669"/>
    <property type="project" value="UniProtKB-KW"/>
</dbReference>
<evidence type="ECO:0000256" key="2">
    <source>
        <dbReference type="ARBA" id="ARBA00023015"/>
    </source>
</evidence>
<dbReference type="Pfam" id="PF04542">
    <property type="entry name" value="Sigma70_r2"/>
    <property type="match status" value="1"/>
</dbReference>
<evidence type="ECO:0000256" key="1">
    <source>
        <dbReference type="ARBA" id="ARBA00010641"/>
    </source>
</evidence>
<keyword evidence="3" id="KW-0731">Sigma factor</keyword>
<dbReference type="EMBL" id="JAASRO010000001">
    <property type="protein sequence ID" value="NIK56165.1"/>
    <property type="molecule type" value="Genomic_DNA"/>
</dbReference>
<comment type="similarity">
    <text evidence="1">Belongs to the sigma-70 factor family. ECF subfamily.</text>
</comment>
<evidence type="ECO:0000313" key="9">
    <source>
        <dbReference type="Proteomes" id="UP000555407"/>
    </source>
</evidence>
<dbReference type="Gene3D" id="1.10.1740.10">
    <property type="match status" value="1"/>
</dbReference>
<dbReference type="RefSeq" id="WP_167205347.1">
    <property type="nucleotide sequence ID" value="NZ_JAASRO010000001.1"/>
</dbReference>
<dbReference type="InterPro" id="IPR036388">
    <property type="entry name" value="WH-like_DNA-bd_sf"/>
</dbReference>
<dbReference type="InterPro" id="IPR007627">
    <property type="entry name" value="RNA_pol_sigma70_r2"/>
</dbReference>
<evidence type="ECO:0000313" key="8">
    <source>
        <dbReference type="EMBL" id="NIK56165.1"/>
    </source>
</evidence>
<dbReference type="InterPro" id="IPR014325">
    <property type="entry name" value="RNA_pol_sigma-E_actinobac"/>
</dbReference>
<dbReference type="Pfam" id="PF08281">
    <property type="entry name" value="Sigma70_r4_2"/>
    <property type="match status" value="1"/>
</dbReference>
<keyword evidence="2" id="KW-0805">Transcription regulation</keyword>
<dbReference type="NCBIfam" id="TIGR02937">
    <property type="entry name" value="sigma70-ECF"/>
    <property type="match status" value="1"/>
</dbReference>
<dbReference type="GO" id="GO:0006352">
    <property type="term" value="P:DNA-templated transcription initiation"/>
    <property type="evidence" value="ECO:0007669"/>
    <property type="project" value="InterPro"/>
</dbReference>
<reference evidence="8 9" key="1">
    <citation type="submission" date="2020-03" db="EMBL/GenBank/DDBJ databases">
        <title>Sequencing the genomes of 1000 actinobacteria strains.</title>
        <authorList>
            <person name="Klenk H.-P."/>
        </authorList>
    </citation>
    <scope>NUCLEOTIDE SEQUENCE [LARGE SCALE GENOMIC DNA]</scope>
    <source>
        <strain evidence="8 9">DSM 45490</strain>
    </source>
</reference>
<comment type="caution">
    <text evidence="8">The sequence shown here is derived from an EMBL/GenBank/DDBJ whole genome shotgun (WGS) entry which is preliminary data.</text>
</comment>
<feature type="domain" description="RNA polymerase sigma factor 70 region 4 type 2" evidence="7">
    <location>
        <begin position="107"/>
        <end position="158"/>
    </location>
</feature>
<dbReference type="SUPFAM" id="SSF88946">
    <property type="entry name" value="Sigma2 domain of RNA polymerase sigma factors"/>
    <property type="match status" value="1"/>
</dbReference>
<dbReference type="SUPFAM" id="SSF88659">
    <property type="entry name" value="Sigma3 and sigma4 domains of RNA polymerase sigma factors"/>
    <property type="match status" value="1"/>
</dbReference>
<proteinExistence type="inferred from homology"/>
<protein>
    <submittedName>
        <fullName evidence="8">RNA polymerase sigma-70 factor (Sigma-E family)</fullName>
    </submittedName>
</protein>
<dbReference type="GO" id="GO:0003677">
    <property type="term" value="F:DNA binding"/>
    <property type="evidence" value="ECO:0007669"/>
    <property type="project" value="UniProtKB-KW"/>
</dbReference>
<dbReference type="PANTHER" id="PTHR43133:SF50">
    <property type="entry name" value="ECF RNA POLYMERASE SIGMA FACTOR SIGM"/>
    <property type="match status" value="1"/>
</dbReference>
<feature type="domain" description="RNA polymerase sigma-70 region 2" evidence="6">
    <location>
        <begin position="13"/>
        <end position="80"/>
    </location>
</feature>
<organism evidence="8 9">
    <name type="scientific">Kribbella shirazensis</name>
    <dbReference type="NCBI Taxonomy" id="1105143"/>
    <lineage>
        <taxon>Bacteria</taxon>
        <taxon>Bacillati</taxon>
        <taxon>Actinomycetota</taxon>
        <taxon>Actinomycetes</taxon>
        <taxon>Propionibacteriales</taxon>
        <taxon>Kribbellaceae</taxon>
        <taxon>Kribbella</taxon>
    </lineage>
</organism>
<dbReference type="InterPro" id="IPR014284">
    <property type="entry name" value="RNA_pol_sigma-70_dom"/>
</dbReference>
<keyword evidence="5" id="KW-0804">Transcription</keyword>